<feature type="transmembrane region" description="Helical" evidence="1">
    <location>
        <begin position="74"/>
        <end position="92"/>
    </location>
</feature>
<feature type="transmembrane region" description="Helical" evidence="1">
    <location>
        <begin position="49"/>
        <end position="67"/>
    </location>
</feature>
<keyword evidence="1" id="KW-0472">Membrane</keyword>
<accession>A0A1U9NJ60</accession>
<reference evidence="3" key="1">
    <citation type="submission" date="2017-02" db="EMBL/GenBank/DDBJ databases">
        <title>Comparative genomics and description of representatives of a novel lineage of planctomycetes thriving in anoxic sediments.</title>
        <authorList>
            <person name="Spring S."/>
            <person name="Bunk B."/>
            <person name="Sproer C."/>
        </authorList>
    </citation>
    <scope>NUCLEOTIDE SEQUENCE [LARGE SCALE GENOMIC DNA]</scope>
    <source>
        <strain evidence="3">ST-NAGAB-D1</strain>
    </source>
</reference>
<dbReference type="RefSeq" id="WP_146660223.1">
    <property type="nucleotide sequence ID" value="NZ_CP019791.1"/>
</dbReference>
<keyword evidence="1" id="KW-1133">Transmembrane helix</keyword>
<evidence type="ECO:0000313" key="3">
    <source>
        <dbReference type="Proteomes" id="UP000189674"/>
    </source>
</evidence>
<gene>
    <name evidence="2" type="ORF">STSP2_00917</name>
</gene>
<sequence length="140" mass="16374">MAKMKNPLRRWSRVATFLYFLYCFKAVYDIYVYSGNDTVLGSPASSGGWMAPVVPFGFLGTAAFLWFYKRRMRYAWHALMASAIAIPSVYWFCSYANIYYQDPGLNEVDFAVWLYLLWHFYGLKRPYEDYLARVGLPSLC</sequence>
<dbReference type="KEGG" id="alus:STSP2_00917"/>
<proteinExistence type="predicted"/>
<evidence type="ECO:0000313" key="2">
    <source>
        <dbReference type="EMBL" id="AQT67768.1"/>
    </source>
</evidence>
<organism evidence="2 3">
    <name type="scientific">Anaerohalosphaera lusitana</name>
    <dbReference type="NCBI Taxonomy" id="1936003"/>
    <lineage>
        <taxon>Bacteria</taxon>
        <taxon>Pseudomonadati</taxon>
        <taxon>Planctomycetota</taxon>
        <taxon>Phycisphaerae</taxon>
        <taxon>Sedimentisphaerales</taxon>
        <taxon>Anaerohalosphaeraceae</taxon>
        <taxon>Anaerohalosphaera</taxon>
    </lineage>
</organism>
<dbReference type="Proteomes" id="UP000189674">
    <property type="component" value="Chromosome"/>
</dbReference>
<name>A0A1U9NJ60_9BACT</name>
<dbReference type="AlphaFoldDB" id="A0A1U9NJ60"/>
<keyword evidence="3" id="KW-1185">Reference proteome</keyword>
<evidence type="ECO:0000256" key="1">
    <source>
        <dbReference type="SAM" id="Phobius"/>
    </source>
</evidence>
<dbReference type="EMBL" id="CP019791">
    <property type="protein sequence ID" value="AQT67768.1"/>
    <property type="molecule type" value="Genomic_DNA"/>
</dbReference>
<protein>
    <submittedName>
        <fullName evidence="2">Uncharacterized protein</fullName>
    </submittedName>
</protein>
<keyword evidence="1" id="KW-0812">Transmembrane</keyword>